<accession>A0A0R0EI64</accession>
<reference evidence="1 2" key="1">
    <citation type="journal article" date="2010" name="Nature">
        <title>Genome sequence of the palaeopolyploid soybean.</title>
        <authorList>
            <person name="Schmutz J."/>
            <person name="Cannon S.B."/>
            <person name="Schlueter J."/>
            <person name="Ma J."/>
            <person name="Mitros T."/>
            <person name="Nelson W."/>
            <person name="Hyten D.L."/>
            <person name="Song Q."/>
            <person name="Thelen J.J."/>
            <person name="Cheng J."/>
            <person name="Xu D."/>
            <person name="Hellsten U."/>
            <person name="May G.D."/>
            <person name="Yu Y."/>
            <person name="Sakurai T."/>
            <person name="Umezawa T."/>
            <person name="Bhattacharyya M.K."/>
            <person name="Sandhu D."/>
            <person name="Valliyodan B."/>
            <person name="Lindquist E."/>
            <person name="Peto M."/>
            <person name="Grant D."/>
            <person name="Shu S."/>
            <person name="Goodstein D."/>
            <person name="Barry K."/>
            <person name="Futrell-Griggs M."/>
            <person name="Abernathy B."/>
            <person name="Du J."/>
            <person name="Tian Z."/>
            <person name="Zhu L."/>
            <person name="Gill N."/>
            <person name="Joshi T."/>
            <person name="Libault M."/>
            <person name="Sethuraman A."/>
            <person name="Zhang X.-C."/>
            <person name="Shinozaki K."/>
            <person name="Nguyen H.T."/>
            <person name="Wing R.A."/>
            <person name="Cregan P."/>
            <person name="Specht J."/>
            <person name="Grimwood J."/>
            <person name="Rokhsar D."/>
            <person name="Stacey G."/>
            <person name="Shoemaker R.C."/>
            <person name="Jackson S.A."/>
        </authorList>
    </citation>
    <scope>NUCLEOTIDE SEQUENCE</scope>
    <source>
        <strain evidence="2">cv. Williams 82</strain>
        <tissue evidence="1">Callus</tissue>
    </source>
</reference>
<dbReference type="Proteomes" id="UP000008827">
    <property type="component" value="Chromosome 19"/>
</dbReference>
<reference evidence="1" key="3">
    <citation type="submission" date="2018-07" db="EMBL/GenBank/DDBJ databases">
        <title>WGS assembly of Glycine max.</title>
        <authorList>
            <person name="Schmutz J."/>
            <person name="Cannon S."/>
            <person name="Schlueter J."/>
            <person name="Ma J."/>
            <person name="Mitros T."/>
            <person name="Nelson W."/>
            <person name="Hyten D."/>
            <person name="Song Q."/>
            <person name="Thelen J."/>
            <person name="Cheng J."/>
            <person name="Xu D."/>
            <person name="Hellsten U."/>
            <person name="May G."/>
            <person name="Yu Y."/>
            <person name="Sakurai T."/>
            <person name="Umezawa T."/>
            <person name="Bhattacharyya M."/>
            <person name="Sandhu D."/>
            <person name="Valliyodan B."/>
            <person name="Lindquist E."/>
            <person name="Peto M."/>
            <person name="Grant D."/>
            <person name="Shu S."/>
            <person name="Goodstein D."/>
            <person name="Barry K."/>
            <person name="Futrell-Griggs M."/>
            <person name="Abernathy B."/>
            <person name="Du J."/>
            <person name="Tian Z."/>
            <person name="Zhu L."/>
            <person name="Gill N."/>
            <person name="Joshi T."/>
            <person name="Libault M."/>
            <person name="Sethuraman A."/>
            <person name="Zhang X."/>
            <person name="Shinozaki K."/>
            <person name="Nguyen H."/>
            <person name="Wing R."/>
            <person name="Cregan P."/>
            <person name="Specht J."/>
            <person name="Grimwood J."/>
            <person name="Rokhsar D."/>
            <person name="Stacey G."/>
            <person name="Shoemaker R."/>
            <person name="Jackson S."/>
        </authorList>
    </citation>
    <scope>NUCLEOTIDE SEQUENCE</scope>
    <source>
        <tissue evidence="1">Callus</tissue>
    </source>
</reference>
<organism evidence="1">
    <name type="scientific">Glycine max</name>
    <name type="common">Soybean</name>
    <name type="synonym">Glycine hispida</name>
    <dbReference type="NCBI Taxonomy" id="3847"/>
    <lineage>
        <taxon>Eukaryota</taxon>
        <taxon>Viridiplantae</taxon>
        <taxon>Streptophyta</taxon>
        <taxon>Embryophyta</taxon>
        <taxon>Tracheophyta</taxon>
        <taxon>Spermatophyta</taxon>
        <taxon>Magnoliopsida</taxon>
        <taxon>eudicotyledons</taxon>
        <taxon>Gunneridae</taxon>
        <taxon>Pentapetalae</taxon>
        <taxon>rosids</taxon>
        <taxon>fabids</taxon>
        <taxon>Fabales</taxon>
        <taxon>Fabaceae</taxon>
        <taxon>Papilionoideae</taxon>
        <taxon>50 kb inversion clade</taxon>
        <taxon>NPAAA clade</taxon>
        <taxon>indigoferoid/millettioid clade</taxon>
        <taxon>Phaseoleae</taxon>
        <taxon>Glycine</taxon>
        <taxon>Glycine subgen. Soja</taxon>
    </lineage>
</organism>
<evidence type="ECO:0000313" key="2">
    <source>
        <dbReference type="EnsemblPlants" id="KRG93830"/>
    </source>
</evidence>
<dbReference type="EMBL" id="CM000852">
    <property type="protein sequence ID" value="KRG93830.1"/>
    <property type="molecule type" value="Genomic_DNA"/>
</dbReference>
<evidence type="ECO:0000313" key="3">
    <source>
        <dbReference type="Proteomes" id="UP000008827"/>
    </source>
</evidence>
<protein>
    <submittedName>
        <fullName evidence="1 2">Uncharacterized protein</fullName>
    </submittedName>
</protein>
<evidence type="ECO:0000313" key="1">
    <source>
        <dbReference type="EMBL" id="KRG93830.1"/>
    </source>
</evidence>
<dbReference type="Gramene" id="KRG93830">
    <property type="protein sequence ID" value="KRG93830"/>
    <property type="gene ID" value="GLYMA_19G044500"/>
</dbReference>
<dbReference type="EnsemblPlants" id="KRG93830">
    <property type="protein sequence ID" value="KRG93830"/>
    <property type="gene ID" value="GLYMA_19G044500"/>
</dbReference>
<keyword evidence="3" id="KW-1185">Reference proteome</keyword>
<dbReference type="AlphaFoldDB" id="A0A0R0EI64"/>
<proteinExistence type="predicted"/>
<reference evidence="2" key="2">
    <citation type="submission" date="2018-02" db="UniProtKB">
        <authorList>
            <consortium name="EnsemblPlants"/>
        </authorList>
    </citation>
    <scope>IDENTIFICATION</scope>
    <source>
        <strain evidence="2">Williams 82</strain>
    </source>
</reference>
<sequence length="74" mass="8194">MVIFSSRHAPVQKLWLCCIQTQKPPCTHLKTPQSLETHEGNPFASCSVSLPSLHSLTCCICSSLRLPLLSRHPP</sequence>
<name>A0A0R0EI64_SOYBN</name>
<gene>
    <name evidence="2" type="primary">LOC102664706</name>
    <name evidence="1" type="ORF">GLYMA_19G044500</name>
</gene>